<evidence type="ECO:0000256" key="1">
    <source>
        <dbReference type="SAM" id="MobiDB-lite"/>
    </source>
</evidence>
<sequence length="184" mass="20162">MTEATWATNELPEHGVSKSISTPPVWVSTSDLLSLFPALLLHIVRKDLWVGVRRSHELLKLFQVPIEKRGRGERETKGGSAREKSADKVRMQRMQNKRAAAGDRSKNERKAARKDSRKAAPRSGVGKLLAPGLKLLEGRGGATLGPVWSRAPTQAQGGSSNCALAQLVVMHSRCTDYLISIFNI</sequence>
<gene>
    <name evidence="2" type="ORF">ORAREDHAP_LOCUS35762</name>
</gene>
<name>A0A6J5XJ28_PRUAR</name>
<protein>
    <submittedName>
        <fullName evidence="2">Uncharacterized protein</fullName>
    </submittedName>
</protein>
<accession>A0A6J5XJ28</accession>
<dbReference type="AlphaFoldDB" id="A0A6J5XJ28"/>
<reference evidence="3" key="1">
    <citation type="journal article" date="2020" name="Genome Biol.">
        <title>Gamete binning: chromosome-level and haplotype-resolved genome assembly enabled by high-throughput single-cell sequencing of gamete genomes.</title>
        <authorList>
            <person name="Campoy J.A."/>
            <person name="Sun H."/>
            <person name="Goel M."/>
            <person name="Jiao W.-B."/>
            <person name="Folz-Donahue K."/>
            <person name="Wang N."/>
            <person name="Rubio M."/>
            <person name="Liu C."/>
            <person name="Kukat C."/>
            <person name="Ruiz D."/>
            <person name="Huettel B."/>
            <person name="Schneeberger K."/>
        </authorList>
    </citation>
    <scope>NUCLEOTIDE SEQUENCE [LARGE SCALE GENOMIC DNA]</scope>
    <source>
        <strain evidence="3">cv. Rojo Pasion</strain>
    </source>
</reference>
<evidence type="ECO:0000313" key="3">
    <source>
        <dbReference type="Proteomes" id="UP000507245"/>
    </source>
</evidence>
<proteinExistence type="predicted"/>
<feature type="region of interest" description="Disordered" evidence="1">
    <location>
        <begin position="69"/>
        <end position="124"/>
    </location>
</feature>
<feature type="compositionally biased region" description="Basic and acidic residues" evidence="1">
    <location>
        <begin position="100"/>
        <end position="118"/>
    </location>
</feature>
<dbReference type="EMBL" id="CAEKKB010000006">
    <property type="protein sequence ID" value="CAB4313001.1"/>
    <property type="molecule type" value="Genomic_DNA"/>
</dbReference>
<evidence type="ECO:0000313" key="2">
    <source>
        <dbReference type="EMBL" id="CAB4313001.1"/>
    </source>
</evidence>
<organism evidence="2 3">
    <name type="scientific">Prunus armeniaca</name>
    <name type="common">Apricot</name>
    <name type="synonym">Armeniaca vulgaris</name>
    <dbReference type="NCBI Taxonomy" id="36596"/>
    <lineage>
        <taxon>Eukaryota</taxon>
        <taxon>Viridiplantae</taxon>
        <taxon>Streptophyta</taxon>
        <taxon>Embryophyta</taxon>
        <taxon>Tracheophyta</taxon>
        <taxon>Spermatophyta</taxon>
        <taxon>Magnoliopsida</taxon>
        <taxon>eudicotyledons</taxon>
        <taxon>Gunneridae</taxon>
        <taxon>Pentapetalae</taxon>
        <taxon>rosids</taxon>
        <taxon>fabids</taxon>
        <taxon>Rosales</taxon>
        <taxon>Rosaceae</taxon>
        <taxon>Amygdaloideae</taxon>
        <taxon>Amygdaleae</taxon>
        <taxon>Prunus</taxon>
    </lineage>
</organism>
<keyword evidence="3" id="KW-1185">Reference proteome</keyword>
<feature type="compositionally biased region" description="Basic and acidic residues" evidence="1">
    <location>
        <begin position="69"/>
        <end position="90"/>
    </location>
</feature>
<dbReference type="Proteomes" id="UP000507245">
    <property type="component" value="Unassembled WGS sequence"/>
</dbReference>